<keyword evidence="4" id="KW-1185">Reference proteome</keyword>
<dbReference type="AlphaFoldDB" id="A0A917BR56"/>
<dbReference type="Pfam" id="PF03932">
    <property type="entry name" value="CutC"/>
    <property type="match status" value="1"/>
</dbReference>
<dbReference type="PANTHER" id="PTHR12598:SF0">
    <property type="entry name" value="COPPER HOMEOSTASIS PROTEIN CUTC HOMOLOG"/>
    <property type="match status" value="1"/>
</dbReference>
<dbReference type="InterPro" id="IPR036822">
    <property type="entry name" value="CutC-like_dom_sf"/>
</dbReference>
<evidence type="ECO:0000313" key="3">
    <source>
        <dbReference type="EMBL" id="GGF53830.1"/>
    </source>
</evidence>
<dbReference type="Proteomes" id="UP000649179">
    <property type="component" value="Unassembled WGS sequence"/>
</dbReference>
<dbReference type="PANTHER" id="PTHR12598">
    <property type="entry name" value="COPPER HOMEOSTASIS PROTEIN CUTC"/>
    <property type="match status" value="1"/>
</dbReference>
<reference evidence="3" key="1">
    <citation type="journal article" date="2014" name="Int. J. Syst. Evol. Microbiol.">
        <title>Complete genome sequence of Corynebacterium casei LMG S-19264T (=DSM 44701T), isolated from a smear-ripened cheese.</title>
        <authorList>
            <consortium name="US DOE Joint Genome Institute (JGI-PGF)"/>
            <person name="Walter F."/>
            <person name="Albersmeier A."/>
            <person name="Kalinowski J."/>
            <person name="Ruckert C."/>
        </authorList>
    </citation>
    <scope>NUCLEOTIDE SEQUENCE</scope>
    <source>
        <strain evidence="3">CGMCC 1.16067</strain>
    </source>
</reference>
<comment type="caution">
    <text evidence="3">The sequence shown here is derived from an EMBL/GenBank/DDBJ whole genome shotgun (WGS) entry which is preliminary data.</text>
</comment>
<evidence type="ECO:0000256" key="1">
    <source>
        <dbReference type="ARBA" id="ARBA00007768"/>
    </source>
</evidence>
<comment type="similarity">
    <text evidence="1">Belongs to the CutC family.</text>
</comment>
<gene>
    <name evidence="3" type="ORF">GCM10011519_29680</name>
</gene>
<dbReference type="SUPFAM" id="SSF110395">
    <property type="entry name" value="CutC-like"/>
    <property type="match status" value="1"/>
</dbReference>
<dbReference type="InterPro" id="IPR005627">
    <property type="entry name" value="CutC-like"/>
</dbReference>
<protein>
    <recommendedName>
        <fullName evidence="2">Copper homeostasis protein cutC homolog</fullName>
    </recommendedName>
</protein>
<dbReference type="EMBL" id="BMKQ01000001">
    <property type="protein sequence ID" value="GGF53830.1"/>
    <property type="molecule type" value="Genomic_DNA"/>
</dbReference>
<dbReference type="RefSeq" id="WP_188780471.1">
    <property type="nucleotide sequence ID" value="NZ_BMKQ01000001.1"/>
</dbReference>
<organism evidence="3 4">
    <name type="scientific">Marmoricola endophyticus</name>
    <dbReference type="NCBI Taxonomy" id="2040280"/>
    <lineage>
        <taxon>Bacteria</taxon>
        <taxon>Bacillati</taxon>
        <taxon>Actinomycetota</taxon>
        <taxon>Actinomycetes</taxon>
        <taxon>Propionibacteriales</taxon>
        <taxon>Nocardioidaceae</taxon>
        <taxon>Marmoricola</taxon>
    </lineage>
</organism>
<reference evidence="3" key="2">
    <citation type="submission" date="2020-09" db="EMBL/GenBank/DDBJ databases">
        <authorList>
            <person name="Sun Q."/>
            <person name="Zhou Y."/>
        </authorList>
    </citation>
    <scope>NUCLEOTIDE SEQUENCE</scope>
    <source>
        <strain evidence="3">CGMCC 1.16067</strain>
    </source>
</reference>
<dbReference type="GO" id="GO:0005507">
    <property type="term" value="F:copper ion binding"/>
    <property type="evidence" value="ECO:0007669"/>
    <property type="project" value="TreeGrafter"/>
</dbReference>
<dbReference type="Gene3D" id="3.20.20.380">
    <property type="entry name" value="Copper homeostasis (CutC) domain"/>
    <property type="match status" value="1"/>
</dbReference>
<accession>A0A917BR56</accession>
<evidence type="ECO:0000313" key="4">
    <source>
        <dbReference type="Proteomes" id="UP000649179"/>
    </source>
</evidence>
<proteinExistence type="inferred from homology"/>
<evidence type="ECO:0000256" key="2">
    <source>
        <dbReference type="ARBA" id="ARBA00019014"/>
    </source>
</evidence>
<name>A0A917BR56_9ACTN</name>
<sequence>MTSEPDQARVLEVVCAHVRDVAAATEGGADRLLLVDGPASGGATPSPAAVSAAARESEVPLRVLLRDDSAPDRAPTDQASADHLVARARELLAIGATSVAIGFLDDQLEVDVTGTAGLARVLGVPWGFHRGFDDALSADRAWRDVRDLPGLESVTSGGAARGLPVGGEELMRRASGDARLASLVLAAGDLRADQVPWLVRAGVRRLQLGPEVREDGSWHRSDVSVERVRAWRLLLDDACDLADGVPVG</sequence>